<name>A0A1X2YQT9_BIFAD</name>
<dbReference type="InterPro" id="IPR006881">
    <property type="entry name" value="RepA_C"/>
</dbReference>
<reference evidence="1 2" key="1">
    <citation type="journal article" date="2016" name="Sci. Rep.">
        <title>Evaluation of genetic diversity among strains of the human gut commensal Bifidobacterium adolescentis.</title>
        <authorList>
            <person name="Duranti S."/>
            <person name="Milani C."/>
            <person name="Lugli G.A."/>
            <person name="Mancabelli L."/>
            <person name="Turroni F."/>
            <person name="Ferrario C."/>
            <person name="Mangifesta M."/>
            <person name="Viappiani A."/>
            <person name="Sanchez B."/>
            <person name="Margolles A."/>
            <person name="van Sinderen D."/>
            <person name="Ventura M."/>
        </authorList>
    </citation>
    <scope>NUCLEOTIDE SEQUENCE [LARGE SCALE GENOMIC DNA]</scope>
    <source>
        <strain evidence="1 2">487B</strain>
    </source>
</reference>
<comment type="caution">
    <text evidence="1">The sequence shown here is derived from an EMBL/GenBank/DDBJ whole genome shotgun (WGS) entry which is preliminary data.</text>
</comment>
<protein>
    <submittedName>
        <fullName evidence="1">Plasmid encoded RepA protein</fullName>
    </submittedName>
</protein>
<dbReference type="Pfam" id="PF04796">
    <property type="entry name" value="RepA_C"/>
    <property type="match status" value="1"/>
</dbReference>
<sequence>MSDIQVEQDVLDLGSTGMELDVRRVNLLDDIESREPNSMEIWYGHSILTATLFPPAQPSDDVDFVSKSNGRLEYMLEAGVTGDGDDRKRRFPFGKYPRLLMAWMAKQIRAAKGHKTRNVDPETKTITIPSIYQLCEEMGLPHGGRTAKSVQEQLELLLACRISIRASGTGKGLNVRDTAYLPIVQAVRIINDEKNVGYSGATFRLTDEVYERLSRESAPFDTRVSTYLLKGRSVMPYDIYIWLTGSMKNLRRDLPVSWDWLYERFGDQIAVKKSFRRMFRQSLEKVKKVYPGLNVECPTYEDYIILHPSPTSVPTRAVREVEVGANGDVFEVALHSLQSVQRKGARKATSD</sequence>
<dbReference type="AlphaFoldDB" id="A0A1X2YQT9"/>
<dbReference type="EMBL" id="LNKD01000009">
    <property type="protein sequence ID" value="OSG84526.1"/>
    <property type="molecule type" value="Genomic_DNA"/>
</dbReference>
<accession>A0A1X2YQT9</accession>
<evidence type="ECO:0000313" key="2">
    <source>
        <dbReference type="Proteomes" id="UP000193377"/>
    </source>
</evidence>
<dbReference type="RefSeq" id="WP_085393620.1">
    <property type="nucleotide sequence ID" value="NZ_LNKD01000009.1"/>
</dbReference>
<gene>
    <name evidence="1" type="ORF">B0487_2190</name>
</gene>
<proteinExistence type="predicted"/>
<organism evidence="1 2">
    <name type="scientific">Bifidobacterium adolescentis</name>
    <dbReference type="NCBI Taxonomy" id="1680"/>
    <lineage>
        <taxon>Bacteria</taxon>
        <taxon>Bacillati</taxon>
        <taxon>Actinomycetota</taxon>
        <taxon>Actinomycetes</taxon>
        <taxon>Bifidobacteriales</taxon>
        <taxon>Bifidobacteriaceae</taxon>
        <taxon>Bifidobacterium</taxon>
    </lineage>
</organism>
<dbReference type="Proteomes" id="UP000193377">
    <property type="component" value="Unassembled WGS sequence"/>
</dbReference>
<evidence type="ECO:0000313" key="1">
    <source>
        <dbReference type="EMBL" id="OSG84526.1"/>
    </source>
</evidence>